<dbReference type="GO" id="GO:0046872">
    <property type="term" value="F:metal ion binding"/>
    <property type="evidence" value="ECO:0007669"/>
    <property type="project" value="UniProtKB-KW"/>
</dbReference>
<evidence type="ECO:0000259" key="7">
    <source>
        <dbReference type="PROSITE" id="PS51462"/>
    </source>
</evidence>
<dbReference type="Gene3D" id="3.90.79.10">
    <property type="entry name" value="Nucleoside Triphosphate Pyrophosphohydrolase"/>
    <property type="match status" value="1"/>
</dbReference>
<sequence>MRRLAERAAALAPAPTAADFEARARARLHFDLPDRWAEFDLAAGGDHALDGRAFFTGTPRRAAVLVGIVTHHPVPTVLLTTRLASLRQHSGQVAFPGGKIDPEDASPLAAALREAEEEVGLARDAVTPLGYLDPYLTGTGFIVMPAVALIAPPLRLAVNPLEVADAFEVPLPFLMDPGNHRREARHVAGRDRHFYAMTHGERTVWGATAGMLRNLYERLYG</sequence>
<organism evidence="8 9">
    <name type="scientific">Lichenibacterium ramalinae</name>
    <dbReference type="NCBI Taxonomy" id="2316527"/>
    <lineage>
        <taxon>Bacteria</taxon>
        <taxon>Pseudomonadati</taxon>
        <taxon>Pseudomonadota</taxon>
        <taxon>Alphaproteobacteria</taxon>
        <taxon>Hyphomicrobiales</taxon>
        <taxon>Lichenihabitantaceae</taxon>
        <taxon>Lichenibacterium</taxon>
    </lineage>
</organism>
<dbReference type="AlphaFoldDB" id="A0A4V1RIM9"/>
<dbReference type="PANTHER" id="PTHR12992">
    <property type="entry name" value="NUDIX HYDROLASE"/>
    <property type="match status" value="1"/>
</dbReference>
<evidence type="ECO:0000256" key="5">
    <source>
        <dbReference type="ARBA" id="ARBA00022842"/>
    </source>
</evidence>
<keyword evidence="6" id="KW-0464">Manganese</keyword>
<comment type="cofactor">
    <cofactor evidence="1">
        <name>Mn(2+)</name>
        <dbReference type="ChEBI" id="CHEBI:29035"/>
    </cofactor>
</comment>
<dbReference type="EMBL" id="QYBC01000009">
    <property type="protein sequence ID" value="RYB04692.1"/>
    <property type="molecule type" value="Genomic_DNA"/>
</dbReference>
<reference evidence="8 9" key="1">
    <citation type="submission" date="2018-09" db="EMBL/GenBank/DDBJ databases">
        <authorList>
            <person name="Grouzdev D.S."/>
            <person name="Krutkina M.S."/>
        </authorList>
    </citation>
    <scope>NUCLEOTIDE SEQUENCE [LARGE SCALE GENOMIC DNA]</scope>
    <source>
        <strain evidence="8 9">RmlP001</strain>
    </source>
</reference>
<reference evidence="8 9" key="2">
    <citation type="submission" date="2019-02" db="EMBL/GenBank/DDBJ databases">
        <title>'Lichenibacterium ramalinii' gen. nov. sp. nov., 'Lichenibacterium minor' gen. nov. sp. nov.</title>
        <authorList>
            <person name="Pankratov T."/>
        </authorList>
    </citation>
    <scope>NUCLEOTIDE SEQUENCE [LARGE SCALE GENOMIC DNA]</scope>
    <source>
        <strain evidence="8 9">RmlP001</strain>
    </source>
</reference>
<evidence type="ECO:0000256" key="4">
    <source>
        <dbReference type="ARBA" id="ARBA00022801"/>
    </source>
</evidence>
<dbReference type="PROSITE" id="PS51462">
    <property type="entry name" value="NUDIX"/>
    <property type="match status" value="1"/>
</dbReference>
<evidence type="ECO:0000256" key="6">
    <source>
        <dbReference type="ARBA" id="ARBA00023211"/>
    </source>
</evidence>
<name>A0A4V1RIM9_9HYPH</name>
<keyword evidence="3" id="KW-0479">Metal-binding</keyword>
<keyword evidence="4" id="KW-0378">Hydrolase</keyword>
<protein>
    <submittedName>
        <fullName evidence="8">CoA pyrophosphatase</fullName>
    </submittedName>
</protein>
<feature type="domain" description="Nudix hydrolase" evidence="7">
    <location>
        <begin position="59"/>
        <end position="191"/>
    </location>
</feature>
<keyword evidence="9" id="KW-1185">Reference proteome</keyword>
<gene>
    <name evidence="8" type="ORF">D3272_12165</name>
</gene>
<dbReference type="OrthoDB" id="9802805at2"/>
<dbReference type="InterPro" id="IPR015797">
    <property type="entry name" value="NUDIX_hydrolase-like_dom_sf"/>
</dbReference>
<dbReference type="InterPro" id="IPR045121">
    <property type="entry name" value="CoAse"/>
</dbReference>
<dbReference type="RefSeq" id="WP_129219452.1">
    <property type="nucleotide sequence ID" value="NZ_QYBC01000009.1"/>
</dbReference>
<dbReference type="InterPro" id="IPR000086">
    <property type="entry name" value="NUDIX_hydrolase_dom"/>
</dbReference>
<dbReference type="CDD" id="cd03426">
    <property type="entry name" value="NUDIX_CoAse_Nudt7"/>
    <property type="match status" value="1"/>
</dbReference>
<evidence type="ECO:0000256" key="3">
    <source>
        <dbReference type="ARBA" id="ARBA00022723"/>
    </source>
</evidence>
<evidence type="ECO:0000256" key="1">
    <source>
        <dbReference type="ARBA" id="ARBA00001936"/>
    </source>
</evidence>
<dbReference type="GO" id="GO:0010945">
    <property type="term" value="F:coenzyme A diphosphatase activity"/>
    <property type="evidence" value="ECO:0007669"/>
    <property type="project" value="InterPro"/>
</dbReference>
<comment type="caution">
    <text evidence="8">The sequence shown here is derived from an EMBL/GenBank/DDBJ whole genome shotgun (WGS) entry which is preliminary data.</text>
</comment>
<keyword evidence="5" id="KW-0460">Magnesium</keyword>
<evidence type="ECO:0000313" key="9">
    <source>
        <dbReference type="Proteomes" id="UP000289411"/>
    </source>
</evidence>
<dbReference type="NCBIfam" id="NF007980">
    <property type="entry name" value="PRK10707.1"/>
    <property type="match status" value="1"/>
</dbReference>
<proteinExistence type="predicted"/>
<evidence type="ECO:0000256" key="2">
    <source>
        <dbReference type="ARBA" id="ARBA00001946"/>
    </source>
</evidence>
<evidence type="ECO:0000313" key="8">
    <source>
        <dbReference type="EMBL" id="RYB04692.1"/>
    </source>
</evidence>
<dbReference type="Proteomes" id="UP000289411">
    <property type="component" value="Unassembled WGS sequence"/>
</dbReference>
<comment type="cofactor">
    <cofactor evidence="2">
        <name>Mg(2+)</name>
        <dbReference type="ChEBI" id="CHEBI:18420"/>
    </cofactor>
</comment>
<dbReference type="Pfam" id="PF00293">
    <property type="entry name" value="NUDIX"/>
    <property type="match status" value="1"/>
</dbReference>
<dbReference type="SUPFAM" id="SSF55811">
    <property type="entry name" value="Nudix"/>
    <property type="match status" value="1"/>
</dbReference>
<dbReference type="PANTHER" id="PTHR12992:SF11">
    <property type="entry name" value="MITOCHONDRIAL COENZYME A DIPHOSPHATASE NUDT8"/>
    <property type="match status" value="1"/>
</dbReference>
<accession>A0A4V1RIM9</accession>